<feature type="transmembrane region" description="Helical" evidence="3">
    <location>
        <begin position="242"/>
        <end position="263"/>
    </location>
</feature>
<dbReference type="Pfam" id="PF06808">
    <property type="entry name" value="DctM"/>
    <property type="match status" value="1"/>
</dbReference>
<keyword evidence="6" id="KW-1185">Reference proteome</keyword>
<dbReference type="Pfam" id="PF08240">
    <property type="entry name" value="ADH_N"/>
    <property type="match status" value="1"/>
</dbReference>
<dbReference type="InterPro" id="IPR011032">
    <property type="entry name" value="GroES-like_sf"/>
</dbReference>
<accession>A0ABP0HG77</accession>
<gene>
    <name evidence="5" type="ORF">SCF082_LOCUS1631</name>
</gene>
<feature type="transmembrane region" description="Helical" evidence="3">
    <location>
        <begin position="136"/>
        <end position="160"/>
    </location>
</feature>
<name>A0ABP0HG77_9DINO</name>
<feature type="transmembrane region" description="Helical" evidence="3">
    <location>
        <begin position="189"/>
        <end position="211"/>
    </location>
</feature>
<comment type="caution">
    <text evidence="5">The sequence shown here is derived from an EMBL/GenBank/DDBJ whole genome shotgun (WGS) entry which is preliminary data.</text>
</comment>
<reference evidence="5 6" key="1">
    <citation type="submission" date="2024-02" db="EMBL/GenBank/DDBJ databases">
        <authorList>
            <person name="Chen Y."/>
            <person name="Shah S."/>
            <person name="Dougan E. K."/>
            <person name="Thang M."/>
            <person name="Chan C."/>
        </authorList>
    </citation>
    <scope>NUCLEOTIDE SEQUENCE [LARGE SCALE GENOMIC DNA]</scope>
</reference>
<feature type="transmembrane region" description="Helical" evidence="3">
    <location>
        <begin position="68"/>
        <end position="88"/>
    </location>
</feature>
<dbReference type="InterPro" id="IPR020843">
    <property type="entry name" value="ER"/>
</dbReference>
<dbReference type="PANTHER" id="PTHR48106">
    <property type="entry name" value="QUINONE OXIDOREDUCTASE PIG3-RELATED"/>
    <property type="match status" value="1"/>
</dbReference>
<feature type="transmembrane region" description="Helical" evidence="3">
    <location>
        <begin position="100"/>
        <end position="124"/>
    </location>
</feature>
<evidence type="ECO:0000256" key="2">
    <source>
        <dbReference type="ARBA" id="ARBA00023002"/>
    </source>
</evidence>
<dbReference type="Pfam" id="PF07045">
    <property type="entry name" value="DUF1330"/>
    <property type="match status" value="1"/>
</dbReference>
<dbReference type="InterPro" id="IPR010656">
    <property type="entry name" value="DctM"/>
</dbReference>
<dbReference type="EMBL" id="CAXAMM010000792">
    <property type="protein sequence ID" value="CAK8989002.1"/>
    <property type="molecule type" value="Genomic_DNA"/>
</dbReference>
<dbReference type="SUPFAM" id="SSF51735">
    <property type="entry name" value="NAD(P)-binding Rossmann-fold domains"/>
    <property type="match status" value="1"/>
</dbReference>
<evidence type="ECO:0000256" key="3">
    <source>
        <dbReference type="SAM" id="Phobius"/>
    </source>
</evidence>
<evidence type="ECO:0000256" key="1">
    <source>
        <dbReference type="ARBA" id="ARBA00022857"/>
    </source>
</evidence>
<dbReference type="PANTHER" id="PTHR48106:SF13">
    <property type="entry name" value="QUINONE OXIDOREDUCTASE-RELATED"/>
    <property type="match status" value="1"/>
</dbReference>
<feature type="transmembrane region" description="Helical" evidence="3">
    <location>
        <begin position="287"/>
        <end position="318"/>
    </location>
</feature>
<keyword evidence="1" id="KW-0521">NADP</keyword>
<sequence length="786" mass="83696">MRIVEATVASTAAEALRDFTFAVIPLFMLMGEFIGRSGAITDIYNGINRGIKRLPGRLAIATVLGNTVFSFVTGVSIASAAAFSRIAYPEMKAFNYRRGFALGAIAGSSCLGMLIPPSVLMIVWGILTEQSIGRLFLAGVMPGILLASLFLGYIIVSAILNPEVVGENRPEAQPRETAADRMEMSFGQLLSSMVGVFGIILAVLGGIWFGIFTPTEGAGAGAALALLFALTKGLTWPQFMQAVYAVGKTAAPILILLFCAALYSRTLAMTGVTTAIREYFLASGLEAWQVLAVILLIWFILGMVIDSISIMLLTVPIVEPIAVAFGFDRLSFAIIGILAIEAGLLTPPFGLLVYTVKAAIEDPKESMPAYWIARAKINDPVEYKKYTDLVPGIIEKHGGKVLARGGDYEIMEGPEHFHRFVVIEFPSLEAGVNCFKSEEYEQAAAYRRANGAGEVQTVVVESGDAQRIMLTGQGAPEVMKLEPYEVPPPGAGEVQIEQTAVGLNYMDVYQRSGHYPLAIPSPLGLEAAGRITAIGPEVEGLSLGDRVVYGGVLGAYATVRNAPAARVLKIPDGVTDEVAAAVLMKGMTAEYLLERCFKVQPGQDVLFFAASGGVGQLAGQWGNYLGARMIGVTSGAESCALIKSLGYAEAIDRTSENIAERVKELTGGKGVPVVYDSIGKATFETSIESLATYGMFVSFGATTGEAPPVPPSLLQKAGSLYFTRPTLANYVGPREDLEHSAKRVFDMILGGHLSVNINQKWPLSDVVEAHRALESGTTTGSSLILP</sequence>
<dbReference type="InterPro" id="IPR036291">
    <property type="entry name" value="NAD(P)-bd_dom_sf"/>
</dbReference>
<evidence type="ECO:0000259" key="4">
    <source>
        <dbReference type="SMART" id="SM00829"/>
    </source>
</evidence>
<dbReference type="InterPro" id="IPR013149">
    <property type="entry name" value="ADH-like_C"/>
</dbReference>
<evidence type="ECO:0000313" key="5">
    <source>
        <dbReference type="EMBL" id="CAK8989002.1"/>
    </source>
</evidence>
<dbReference type="Gene3D" id="3.40.50.720">
    <property type="entry name" value="NAD(P)-binding Rossmann-like Domain"/>
    <property type="match status" value="1"/>
</dbReference>
<keyword evidence="3" id="KW-1133">Transmembrane helix</keyword>
<dbReference type="SUPFAM" id="SSF50129">
    <property type="entry name" value="GroES-like"/>
    <property type="match status" value="1"/>
</dbReference>
<dbReference type="InterPro" id="IPR011008">
    <property type="entry name" value="Dimeric_a/b-barrel"/>
</dbReference>
<keyword evidence="2" id="KW-0560">Oxidoreductase</keyword>
<dbReference type="Pfam" id="PF00107">
    <property type="entry name" value="ADH_zinc_N"/>
    <property type="match status" value="1"/>
</dbReference>
<dbReference type="CDD" id="cd05286">
    <property type="entry name" value="QOR2"/>
    <property type="match status" value="1"/>
</dbReference>
<feature type="transmembrane region" description="Helical" evidence="3">
    <location>
        <begin position="217"/>
        <end position="235"/>
    </location>
</feature>
<dbReference type="Gene3D" id="3.90.180.10">
    <property type="entry name" value="Medium-chain alcohol dehydrogenases, catalytic domain"/>
    <property type="match status" value="1"/>
</dbReference>
<dbReference type="Proteomes" id="UP001642464">
    <property type="component" value="Unassembled WGS sequence"/>
</dbReference>
<feature type="domain" description="Enoyl reductase (ER)" evidence="4">
    <location>
        <begin position="474"/>
        <end position="784"/>
    </location>
</feature>
<dbReference type="InterPro" id="IPR013154">
    <property type="entry name" value="ADH-like_N"/>
</dbReference>
<feature type="transmembrane region" description="Helical" evidence="3">
    <location>
        <begin position="330"/>
        <end position="354"/>
    </location>
</feature>
<dbReference type="Gene3D" id="3.30.70.100">
    <property type="match status" value="1"/>
</dbReference>
<organism evidence="5 6">
    <name type="scientific">Durusdinium trenchii</name>
    <dbReference type="NCBI Taxonomy" id="1381693"/>
    <lineage>
        <taxon>Eukaryota</taxon>
        <taxon>Sar</taxon>
        <taxon>Alveolata</taxon>
        <taxon>Dinophyceae</taxon>
        <taxon>Suessiales</taxon>
        <taxon>Symbiodiniaceae</taxon>
        <taxon>Durusdinium</taxon>
    </lineage>
</organism>
<keyword evidence="3" id="KW-0812">Transmembrane</keyword>
<proteinExistence type="predicted"/>
<protein>
    <submittedName>
        <fullName evidence="5">Quinone oxidoreductase (NADPH:quinone reductase)</fullName>
    </submittedName>
</protein>
<dbReference type="SUPFAM" id="SSF54909">
    <property type="entry name" value="Dimeric alpha+beta barrel"/>
    <property type="match status" value="1"/>
</dbReference>
<keyword evidence="3" id="KW-0472">Membrane</keyword>
<dbReference type="InterPro" id="IPR047618">
    <property type="entry name" value="QOR-like"/>
</dbReference>
<dbReference type="InterPro" id="IPR010753">
    <property type="entry name" value="DUF1330"/>
</dbReference>
<dbReference type="SMART" id="SM00829">
    <property type="entry name" value="PKS_ER"/>
    <property type="match status" value="1"/>
</dbReference>
<evidence type="ECO:0000313" key="6">
    <source>
        <dbReference type="Proteomes" id="UP001642464"/>
    </source>
</evidence>